<comment type="caution">
    <text evidence="9">Lacks conserved residue(s) required for the propagation of feature annotation.</text>
</comment>
<keyword evidence="7 9" id="KW-0694">RNA-binding</keyword>
<dbReference type="Gene3D" id="1.20.120.890">
    <property type="entry name" value="tRNA(Met) cytidine acetyltransferase, tail domain"/>
    <property type="match status" value="1"/>
</dbReference>
<dbReference type="GO" id="GO:0000049">
    <property type="term" value="F:tRNA binding"/>
    <property type="evidence" value="ECO:0007669"/>
    <property type="project" value="UniProtKB-UniRule"/>
</dbReference>
<dbReference type="Pfam" id="PF13718">
    <property type="entry name" value="GNAT_acetyltr_2"/>
    <property type="match status" value="1"/>
</dbReference>
<dbReference type="Pfam" id="PF05127">
    <property type="entry name" value="NAT10_TcmA_helicase"/>
    <property type="match status" value="1"/>
</dbReference>
<dbReference type="InterPro" id="IPR013562">
    <property type="entry name" value="TmcA/NAT10_N"/>
</dbReference>
<evidence type="ECO:0000256" key="9">
    <source>
        <dbReference type="HAMAP-Rule" id="MF_01886"/>
    </source>
</evidence>
<keyword evidence="15" id="KW-1185">Reference proteome</keyword>
<dbReference type="Proteomes" id="UP000004679">
    <property type="component" value="Unassembled WGS sequence"/>
</dbReference>
<evidence type="ECO:0000256" key="4">
    <source>
        <dbReference type="ARBA" id="ARBA00022694"/>
    </source>
</evidence>
<dbReference type="EC" id="2.3.1.193" evidence="9"/>
<evidence type="ECO:0000256" key="7">
    <source>
        <dbReference type="ARBA" id="ARBA00022884"/>
    </source>
</evidence>
<evidence type="ECO:0000313" key="15">
    <source>
        <dbReference type="Proteomes" id="UP000004679"/>
    </source>
</evidence>
<accession>C0N6T1</accession>
<dbReference type="RefSeq" id="WP_008291332.1">
    <property type="nucleotide sequence ID" value="NZ_GG657899.1"/>
</dbReference>
<dbReference type="Pfam" id="PF08351">
    <property type="entry name" value="TmcA_N"/>
    <property type="match status" value="1"/>
</dbReference>
<dbReference type="Pfam" id="PF17176">
    <property type="entry name" value="tRNA_bind_3"/>
    <property type="match status" value="1"/>
</dbReference>
<proteinExistence type="inferred from homology"/>
<comment type="function">
    <text evidence="9">Catalyzes the formation of N(4)-acetylcytidine (ac(4)C) at the wobble position of tRNA(Met), by using acetyl-CoA as an acetyl donor and ATP (or GTP).</text>
</comment>
<comment type="subcellular location">
    <subcellularLocation>
        <location evidence="9">Cytoplasm</location>
    </subcellularLocation>
</comment>
<dbReference type="EMBL" id="GG657899">
    <property type="protein sequence ID" value="EEF79247.1"/>
    <property type="molecule type" value="Genomic_DNA"/>
</dbReference>
<evidence type="ECO:0000256" key="2">
    <source>
        <dbReference type="ARBA" id="ARBA00022555"/>
    </source>
</evidence>
<reference evidence="14 15" key="1">
    <citation type="journal article" date="2011" name="J. Bacteriol.">
        <title>Draft genome sequence of the chemolithoheterotrophic, halophilic methylotroph Methylophaga thiooxydans DMS010.</title>
        <authorList>
            <person name="Boden R."/>
            <person name="Ferriera S."/>
            <person name="Johnson J."/>
            <person name="Kelly D.P."/>
            <person name="Murrell J.C."/>
            <person name="Schafer H."/>
        </authorList>
    </citation>
    <scope>NUCLEOTIDE SEQUENCE [LARGE SCALE GENOMIC DNA]</scope>
    <source>
        <strain evidence="14 15">DMS010</strain>
    </source>
</reference>
<evidence type="ECO:0000259" key="13">
    <source>
        <dbReference type="Pfam" id="PF17176"/>
    </source>
</evidence>
<dbReference type="GO" id="GO:0002101">
    <property type="term" value="P:tRNA wobble cytosine modification"/>
    <property type="evidence" value="ECO:0007669"/>
    <property type="project" value="UniProtKB-UniRule"/>
</dbReference>
<gene>
    <name evidence="9" type="primary">tmcA</name>
    <name evidence="14" type="ORF">MDMS009_1834</name>
</gene>
<evidence type="ECO:0000256" key="5">
    <source>
        <dbReference type="ARBA" id="ARBA00022741"/>
    </source>
</evidence>
<dbReference type="InterPro" id="IPR032672">
    <property type="entry name" value="TmcA/NAT10/Kre33"/>
</dbReference>
<keyword evidence="4 9" id="KW-0819">tRNA processing</keyword>
<dbReference type="SUPFAM" id="SSF52540">
    <property type="entry name" value="P-loop containing nucleoside triphosphate hydrolases"/>
    <property type="match status" value="1"/>
</dbReference>
<dbReference type="PANTHER" id="PTHR10925:SF5">
    <property type="entry name" value="RNA CYTIDINE ACETYLTRANSFERASE"/>
    <property type="match status" value="1"/>
</dbReference>
<dbReference type="GO" id="GO:0051392">
    <property type="term" value="F:tRNA cytidine N4-acetyltransferase activity"/>
    <property type="evidence" value="ECO:0007669"/>
    <property type="project" value="UniProtKB-UniRule"/>
</dbReference>
<feature type="domain" description="tRNA(Met) cytidine acetyltransferase TmcA tRNA-binding" evidence="13">
    <location>
        <begin position="537"/>
        <end position="671"/>
    </location>
</feature>
<dbReference type="HOGENOM" id="CLU_004652_1_0_6"/>
<dbReference type="Gene3D" id="3.40.50.11040">
    <property type="match status" value="1"/>
</dbReference>
<feature type="binding site" evidence="9">
    <location>
        <begin position="460"/>
        <end position="462"/>
    </location>
    <ligand>
        <name>acetyl-CoA</name>
        <dbReference type="ChEBI" id="CHEBI:57288"/>
    </ligand>
</feature>
<dbReference type="OrthoDB" id="5578851at2"/>
<dbReference type="PANTHER" id="PTHR10925">
    <property type="entry name" value="N-ACETYLTRANSFERASE 10"/>
    <property type="match status" value="1"/>
</dbReference>
<evidence type="ECO:0000256" key="3">
    <source>
        <dbReference type="ARBA" id="ARBA00022679"/>
    </source>
</evidence>
<name>C0N6T1_9GAMM</name>
<dbReference type="Gene3D" id="3.40.630.30">
    <property type="match status" value="1"/>
</dbReference>
<evidence type="ECO:0000256" key="8">
    <source>
        <dbReference type="ARBA" id="ARBA00023315"/>
    </source>
</evidence>
<evidence type="ECO:0000259" key="10">
    <source>
        <dbReference type="Pfam" id="PF05127"/>
    </source>
</evidence>
<feature type="binding site" evidence="9">
    <location>
        <position position="313"/>
    </location>
    <ligand>
        <name>ATP</name>
        <dbReference type="ChEBI" id="CHEBI:30616"/>
    </ligand>
</feature>
<dbReference type="InterPro" id="IPR024914">
    <property type="entry name" value="tRNA_acetyltr_TmcA"/>
</dbReference>
<comment type="similarity">
    <text evidence="9">Belongs to the TmcA family.</text>
</comment>
<dbReference type="GO" id="GO:1904812">
    <property type="term" value="P:rRNA acetylation involved in maturation of SSU-rRNA"/>
    <property type="evidence" value="ECO:0007669"/>
    <property type="project" value="TreeGrafter"/>
</dbReference>
<evidence type="ECO:0000256" key="1">
    <source>
        <dbReference type="ARBA" id="ARBA00022490"/>
    </source>
</evidence>
<evidence type="ECO:0000259" key="11">
    <source>
        <dbReference type="Pfam" id="PF08351"/>
    </source>
</evidence>
<dbReference type="GO" id="GO:1990883">
    <property type="term" value="F:18S rRNA cytidine N-acetyltransferase activity"/>
    <property type="evidence" value="ECO:0007669"/>
    <property type="project" value="TreeGrafter"/>
</dbReference>
<feature type="domain" description="TmcA/NAT10 N-terminal" evidence="11">
    <location>
        <begin position="3"/>
        <end position="95"/>
    </location>
</feature>
<dbReference type="SUPFAM" id="SSF55729">
    <property type="entry name" value="Acyl-CoA N-acyltransferases (Nat)"/>
    <property type="match status" value="1"/>
</dbReference>
<dbReference type="GO" id="GO:0005737">
    <property type="term" value="C:cytoplasm"/>
    <property type="evidence" value="ECO:0007669"/>
    <property type="project" value="UniProtKB-SubCell"/>
</dbReference>
<dbReference type="InterPro" id="IPR038321">
    <property type="entry name" value="TmcA_C_sf"/>
</dbReference>
<dbReference type="InterPro" id="IPR027417">
    <property type="entry name" value="P-loop_NTPase"/>
</dbReference>
<dbReference type="AlphaFoldDB" id="C0N6T1"/>
<dbReference type="GO" id="GO:0051391">
    <property type="term" value="P:tRNA acetylation"/>
    <property type="evidence" value="ECO:0007669"/>
    <property type="project" value="UniProtKB-UniRule"/>
</dbReference>
<keyword evidence="5 9" id="KW-0547">Nucleotide-binding</keyword>
<organism evidence="14 15">
    <name type="scientific">Methylophaga thiooxydans DMS010</name>
    <dbReference type="NCBI Taxonomy" id="637616"/>
    <lineage>
        <taxon>Bacteria</taxon>
        <taxon>Pseudomonadati</taxon>
        <taxon>Pseudomonadota</taxon>
        <taxon>Gammaproteobacteria</taxon>
        <taxon>Thiotrichales</taxon>
        <taxon>Piscirickettsiaceae</taxon>
        <taxon>Methylophaga</taxon>
    </lineage>
</organism>
<dbReference type="Gene3D" id="3.40.50.300">
    <property type="entry name" value="P-loop containing nucleotide triphosphate hydrolases"/>
    <property type="match status" value="1"/>
</dbReference>
<feature type="domain" description="TcmA/NAT10 helicase" evidence="10">
    <location>
        <begin position="166"/>
        <end position="331"/>
    </location>
</feature>
<feature type="binding site" evidence="9">
    <location>
        <position position="145"/>
    </location>
    <ligand>
        <name>ATP</name>
        <dbReference type="ChEBI" id="CHEBI:30616"/>
    </ligand>
</feature>
<evidence type="ECO:0000313" key="14">
    <source>
        <dbReference type="EMBL" id="EEF79247.1"/>
    </source>
</evidence>
<sequence length="677" mass="74558">MQQRQCLILQGESLWLNEQALALYHKASDTQRLYLSDTDQAGSVAVPIKQATQYLGRELALVVFDCCQPFSADALGAIIGCLKAGGVLILLVPNTFNSLWLARLIEVAADYAESIHHVKQPESLPMLALDIDTSEPTSVQPSVEQQQAIEAVLKVVSGHRRRPLLISSDRGRGKTALLGMAAAALLKLGKTKLVVTGPAKANSDALFEHASLALPAAMKTPRGLHWQDGEIEFVAPDLLLKTKPAADLLIVDEAAAIPLHMLEQLLQSYARVVFASTLHGYEGTGRGFALAFKKTLDTHTPDWRSLSLTQPIRWADNDRLEKFSFDALLLNAEPVAAESVAAANMQNVQFEWLSRAQLLANETLLRQVFGLMVLAHYRTRPSDLQMMLDRDDISIAVLRYQDNVVATVWLVDEPALDADLAGKVFAGERRLKGQLLPQSLLAHAGLPDAGDYHYKRIIRIAVHPELHSKGLGSFFLTQLKQAMRGKTDLIGTSYAMDERVCEFWLKNGLKPVRLGQHLDQVTGSVSVLMLLPISGRGKALFDKAEHALSQQWPYLIQRQLKWLPVNQLICLNQAVLAFEQHVTDSEQLQIECFAYAQRSLESTEIALWKWLSSAIGKQALEKVEPKAKTALMLVLMQQRDISDVAISLGLSGRGELLAVLRQAVSEALSAASPVDTK</sequence>
<keyword evidence="6 9" id="KW-0067">ATP-binding</keyword>
<comment type="catalytic activity">
    <reaction evidence="9">
        <text>cytidine(34) in elongator tRNA(Met) + acetyl-CoA + ATP + H2O = N(4)-acetylcytidine(34) in elongator tRNA(Met) + ADP + phosphate + CoA + H(+)</text>
        <dbReference type="Rhea" id="RHEA:43788"/>
        <dbReference type="Rhea" id="RHEA-COMP:10693"/>
        <dbReference type="Rhea" id="RHEA-COMP:10694"/>
        <dbReference type="ChEBI" id="CHEBI:15377"/>
        <dbReference type="ChEBI" id="CHEBI:15378"/>
        <dbReference type="ChEBI" id="CHEBI:30616"/>
        <dbReference type="ChEBI" id="CHEBI:43474"/>
        <dbReference type="ChEBI" id="CHEBI:57287"/>
        <dbReference type="ChEBI" id="CHEBI:57288"/>
        <dbReference type="ChEBI" id="CHEBI:74900"/>
        <dbReference type="ChEBI" id="CHEBI:82748"/>
        <dbReference type="ChEBI" id="CHEBI:456216"/>
        <dbReference type="EC" id="2.3.1.193"/>
    </reaction>
</comment>
<keyword evidence="1 9" id="KW-0963">Cytoplasm</keyword>
<keyword evidence="3 9" id="KW-0808">Transferase</keyword>
<dbReference type="InterPro" id="IPR016181">
    <property type="entry name" value="Acyl_CoA_acyltransferase"/>
</dbReference>
<dbReference type="InterPro" id="IPR033442">
    <property type="entry name" value="TmcA_tRNA_bind"/>
</dbReference>
<evidence type="ECO:0000256" key="6">
    <source>
        <dbReference type="ARBA" id="ARBA00022840"/>
    </source>
</evidence>
<keyword evidence="8 9" id="KW-0012">Acyltransferase</keyword>
<keyword evidence="2 9" id="KW-0820">tRNA-binding</keyword>
<feature type="domain" description="N-acetyltransferase" evidence="12">
    <location>
        <begin position="368"/>
        <end position="486"/>
    </location>
</feature>
<protein>
    <recommendedName>
        <fullName evidence="9">tRNA(Met) cytidine acetyltransferase TmcA</fullName>
        <ecNumber evidence="9">2.3.1.193</ecNumber>
    </recommendedName>
</protein>
<evidence type="ECO:0000259" key="12">
    <source>
        <dbReference type="Pfam" id="PF13718"/>
    </source>
</evidence>
<dbReference type="InterPro" id="IPR000182">
    <property type="entry name" value="GNAT_dom"/>
</dbReference>
<dbReference type="GO" id="GO:0005524">
    <property type="term" value="F:ATP binding"/>
    <property type="evidence" value="ECO:0007669"/>
    <property type="project" value="UniProtKB-UniRule"/>
</dbReference>
<dbReference type="HAMAP" id="MF_01886">
    <property type="entry name" value="tRNA_acetyltr_TmcA"/>
    <property type="match status" value="1"/>
</dbReference>
<dbReference type="InterPro" id="IPR007807">
    <property type="entry name" value="TcmA/NAT10_helicase"/>
</dbReference>